<protein>
    <submittedName>
        <fullName evidence="1">Uncharacterized protein</fullName>
    </submittedName>
</protein>
<comment type="caution">
    <text evidence="1">The sequence shown here is derived from an EMBL/GenBank/DDBJ whole genome shotgun (WGS) entry which is preliminary data.</text>
</comment>
<evidence type="ECO:0000313" key="2">
    <source>
        <dbReference type="Proteomes" id="UP000054526"/>
    </source>
</evidence>
<organism evidence="1 2">
    <name type="scientific">Cohnella kolymensis</name>
    <dbReference type="NCBI Taxonomy" id="1590652"/>
    <lineage>
        <taxon>Bacteria</taxon>
        <taxon>Bacillati</taxon>
        <taxon>Bacillota</taxon>
        <taxon>Bacilli</taxon>
        <taxon>Bacillales</taxon>
        <taxon>Paenibacillaceae</taxon>
        <taxon>Cohnella</taxon>
    </lineage>
</organism>
<name>A0ABR5A4B5_9BACL</name>
<dbReference type="RefSeq" id="WP_041062511.1">
    <property type="nucleotide sequence ID" value="NZ_JXAL01000016.1"/>
</dbReference>
<proteinExistence type="predicted"/>
<dbReference type="EMBL" id="JXAL01000016">
    <property type="protein sequence ID" value="KIL35840.1"/>
    <property type="molecule type" value="Genomic_DNA"/>
</dbReference>
<sequence length="122" mass="14310">MSPYENHKAEYREEENQRRYEQRYRGWIDPRDPDYIAPEIGGRGMNNTFTIHLDGREARMIVTALIEKAWREKGLSRAAHHILADQIDEARHDFHTEAETVLTELYSVKDQIAATIQPEAMK</sequence>
<reference evidence="1 2" key="1">
    <citation type="submission" date="2014-12" db="EMBL/GenBank/DDBJ databases">
        <title>Draft genome sequence of Cohnella kolymensis strain B-2846.</title>
        <authorList>
            <person name="Karlyshev A.V."/>
            <person name="Kudryashova E.B."/>
        </authorList>
    </citation>
    <scope>NUCLEOTIDE SEQUENCE [LARGE SCALE GENOMIC DNA]</scope>
    <source>
        <strain evidence="1 2">VKM B-2846</strain>
    </source>
</reference>
<gene>
    <name evidence="1" type="ORF">SD71_10605</name>
</gene>
<evidence type="ECO:0000313" key="1">
    <source>
        <dbReference type="EMBL" id="KIL35840.1"/>
    </source>
</evidence>
<dbReference type="Proteomes" id="UP000054526">
    <property type="component" value="Unassembled WGS sequence"/>
</dbReference>
<keyword evidence="2" id="KW-1185">Reference proteome</keyword>
<accession>A0ABR5A4B5</accession>